<dbReference type="RefSeq" id="WP_376866089.1">
    <property type="nucleotide sequence ID" value="NZ_JBHRYB010000005.1"/>
</dbReference>
<evidence type="ECO:0000259" key="10">
    <source>
        <dbReference type="Pfam" id="PF00593"/>
    </source>
</evidence>
<dbReference type="CDD" id="cd01347">
    <property type="entry name" value="ligand_gated_channel"/>
    <property type="match status" value="1"/>
</dbReference>
<keyword evidence="3 8" id="KW-1134">Transmembrane beta strand</keyword>
<evidence type="ECO:0000256" key="3">
    <source>
        <dbReference type="ARBA" id="ARBA00022452"/>
    </source>
</evidence>
<evidence type="ECO:0000256" key="8">
    <source>
        <dbReference type="PROSITE-ProRule" id="PRU01360"/>
    </source>
</evidence>
<keyword evidence="7 8" id="KW-0998">Cell outer membrane</keyword>
<keyword evidence="6 8" id="KW-0472">Membrane</keyword>
<proteinExistence type="inferred from homology"/>
<keyword evidence="12" id="KW-0675">Receptor</keyword>
<dbReference type="InterPro" id="IPR039426">
    <property type="entry name" value="TonB-dep_rcpt-like"/>
</dbReference>
<evidence type="ECO:0000313" key="12">
    <source>
        <dbReference type="EMBL" id="MFC3680210.1"/>
    </source>
</evidence>
<dbReference type="Gene3D" id="2.40.170.20">
    <property type="entry name" value="TonB-dependent receptor, beta-barrel domain"/>
    <property type="match status" value="1"/>
</dbReference>
<gene>
    <name evidence="12" type="ORF">ACFOMG_08865</name>
</gene>
<keyword evidence="2 8" id="KW-0813">Transport</keyword>
<feature type="domain" description="TonB-dependent receptor-like beta-barrel" evidence="10">
    <location>
        <begin position="236"/>
        <end position="670"/>
    </location>
</feature>
<dbReference type="Pfam" id="PF07715">
    <property type="entry name" value="Plug"/>
    <property type="match status" value="1"/>
</dbReference>
<evidence type="ECO:0000256" key="4">
    <source>
        <dbReference type="ARBA" id="ARBA00022692"/>
    </source>
</evidence>
<evidence type="ECO:0000256" key="5">
    <source>
        <dbReference type="ARBA" id="ARBA00023077"/>
    </source>
</evidence>
<accession>A0ABV7VRQ5</accession>
<evidence type="ECO:0000256" key="6">
    <source>
        <dbReference type="ARBA" id="ARBA00023136"/>
    </source>
</evidence>
<dbReference type="Proteomes" id="UP001595722">
    <property type="component" value="Unassembled WGS sequence"/>
</dbReference>
<evidence type="ECO:0000256" key="1">
    <source>
        <dbReference type="ARBA" id="ARBA00004571"/>
    </source>
</evidence>
<reference evidence="13" key="1">
    <citation type="journal article" date="2019" name="Int. J. Syst. Evol. Microbiol.">
        <title>The Global Catalogue of Microorganisms (GCM) 10K type strain sequencing project: providing services to taxonomists for standard genome sequencing and annotation.</title>
        <authorList>
            <consortium name="The Broad Institute Genomics Platform"/>
            <consortium name="The Broad Institute Genome Sequencing Center for Infectious Disease"/>
            <person name="Wu L."/>
            <person name="Ma J."/>
        </authorList>
    </citation>
    <scope>NUCLEOTIDE SEQUENCE [LARGE SCALE GENOMIC DNA]</scope>
    <source>
        <strain evidence="13">KCTC 42424</strain>
    </source>
</reference>
<name>A0ABV7VRQ5_9GAMM</name>
<evidence type="ECO:0000259" key="11">
    <source>
        <dbReference type="Pfam" id="PF07715"/>
    </source>
</evidence>
<evidence type="ECO:0000256" key="9">
    <source>
        <dbReference type="RuleBase" id="RU003357"/>
    </source>
</evidence>
<dbReference type="InterPro" id="IPR037066">
    <property type="entry name" value="Plug_dom_sf"/>
</dbReference>
<dbReference type="Gene3D" id="2.170.130.10">
    <property type="entry name" value="TonB-dependent receptor, plug domain"/>
    <property type="match status" value="1"/>
</dbReference>
<dbReference type="Pfam" id="PF00593">
    <property type="entry name" value="TonB_dep_Rec_b-barrel"/>
    <property type="match status" value="1"/>
</dbReference>
<comment type="similarity">
    <text evidence="8 9">Belongs to the TonB-dependent receptor family.</text>
</comment>
<keyword evidence="5 9" id="KW-0798">TonB box</keyword>
<comment type="caution">
    <text evidence="12">The sequence shown here is derived from an EMBL/GenBank/DDBJ whole genome shotgun (WGS) entry which is preliminary data.</text>
</comment>
<organism evidence="12 13">
    <name type="scientific">Bacterioplanoides pacificum</name>
    <dbReference type="NCBI Taxonomy" id="1171596"/>
    <lineage>
        <taxon>Bacteria</taxon>
        <taxon>Pseudomonadati</taxon>
        <taxon>Pseudomonadota</taxon>
        <taxon>Gammaproteobacteria</taxon>
        <taxon>Oceanospirillales</taxon>
        <taxon>Oceanospirillaceae</taxon>
        <taxon>Bacterioplanoides</taxon>
    </lineage>
</organism>
<feature type="domain" description="TonB-dependent receptor plug" evidence="11">
    <location>
        <begin position="42"/>
        <end position="144"/>
    </location>
</feature>
<keyword evidence="13" id="KW-1185">Reference proteome</keyword>
<evidence type="ECO:0000256" key="2">
    <source>
        <dbReference type="ARBA" id="ARBA00022448"/>
    </source>
</evidence>
<dbReference type="SUPFAM" id="SSF56935">
    <property type="entry name" value="Porins"/>
    <property type="match status" value="1"/>
</dbReference>
<evidence type="ECO:0000256" key="7">
    <source>
        <dbReference type="ARBA" id="ARBA00023237"/>
    </source>
</evidence>
<sequence>MSLSVALLTMATAVSDANNTATDLVDLDNVIVSGSRSSERVATIPASIDVLDQQTIEESLKVSPEIQQLLSIKVPGFSPAKASTSNSGLKLRGRNALILIDGVPQSTPLRNGALGVRTIDAAALQRIEVVKGSSSLYGHGASGGLVNYITKQPAPDAAFSGDIGLSTRFSAVEFEDSLSKRIDSTVSGTVGQFSYLVSGAYDSYGEQKDADGDTLGLVYGLSDLDTQNLLTKLGWAFDEQQRIQLSYNYFDSQQDTNLIDQTGSYDEGRKTIAVDNSTGTARPGDPQGPKDNYNLMLKYSHDEIFANTSLSVDAYQQRIKNIFFFSTALANPDEGYSGGQSLIKSEKQGLRTDLSTLIRVGEFENRITYGVDYLQDVSSQPLVDGRIWVPEMDMTNAAAYLQNNLNWNDEWMIKAGVRYQQTDIEVDDYNTLKLCRDASTCSTPFAVKGGELDYDLTTYNLGIRYTANPLFSPFINYSEGYDISDLGRLLRSATVTDLADVETEASKVEHLEIGASSDVGNLHLEFAVYQSTSTLGTSTVEDPSSGVYLPVREPQDIIGAEMLADYRFSSGTVVGMTYSHIRGENPDTNDPLSNRFISPDKMTAFVDWPVNHAITVNADMTHIGERNEFDPNDQGKYANYEGPIKGYQLVNARITYQASDWQVYSGIENLLNEDYFPVASQTLTTNASYYTEGAGRTIVLGSRWQF</sequence>
<keyword evidence="4 8" id="KW-0812">Transmembrane</keyword>
<dbReference type="InterPro" id="IPR000531">
    <property type="entry name" value="Beta-barrel_TonB"/>
</dbReference>
<dbReference type="EMBL" id="JBHRYB010000005">
    <property type="protein sequence ID" value="MFC3680210.1"/>
    <property type="molecule type" value="Genomic_DNA"/>
</dbReference>
<protein>
    <submittedName>
        <fullName evidence="12">TonB-dependent receptor</fullName>
    </submittedName>
</protein>
<comment type="subcellular location">
    <subcellularLocation>
        <location evidence="1 8">Cell outer membrane</location>
        <topology evidence="1 8">Multi-pass membrane protein</topology>
    </subcellularLocation>
</comment>
<dbReference type="InterPro" id="IPR036942">
    <property type="entry name" value="Beta-barrel_TonB_sf"/>
</dbReference>
<evidence type="ECO:0000313" key="13">
    <source>
        <dbReference type="Proteomes" id="UP001595722"/>
    </source>
</evidence>
<dbReference type="PANTHER" id="PTHR30069">
    <property type="entry name" value="TONB-DEPENDENT OUTER MEMBRANE RECEPTOR"/>
    <property type="match status" value="1"/>
</dbReference>
<dbReference type="PANTHER" id="PTHR30069:SF42">
    <property type="entry name" value="FERRIC AEROBACTIN RECEPTOR"/>
    <property type="match status" value="1"/>
</dbReference>
<dbReference type="PROSITE" id="PS52016">
    <property type="entry name" value="TONB_DEPENDENT_REC_3"/>
    <property type="match status" value="1"/>
</dbReference>
<dbReference type="InterPro" id="IPR012910">
    <property type="entry name" value="Plug_dom"/>
</dbReference>